<reference evidence="3 4" key="1">
    <citation type="journal article" date="2016" name="Environ. Microbiol.">
        <title>Genomic resolution of a cold subsurface aquifer community provides metabolic insights for novel microbes adapted to high CO concentrations.</title>
        <authorList>
            <person name="Probst A.J."/>
            <person name="Castelle C.J."/>
            <person name="Singh A."/>
            <person name="Brown C.T."/>
            <person name="Anantharaman K."/>
            <person name="Sharon I."/>
            <person name="Hug L.A."/>
            <person name="Burstein D."/>
            <person name="Emerson J.B."/>
            <person name="Thomas B.C."/>
            <person name="Banfield J.F."/>
        </authorList>
    </citation>
    <scope>NUCLEOTIDE SEQUENCE [LARGE SCALE GENOMIC DNA]</scope>
    <source>
        <strain evidence="3">CG1_02_32_51</strain>
    </source>
</reference>
<dbReference type="STRING" id="1805238.AUJ23_00495"/>
<evidence type="ECO:0000259" key="2">
    <source>
        <dbReference type="Pfam" id="PF13847"/>
    </source>
</evidence>
<dbReference type="Gene3D" id="3.40.50.720">
    <property type="entry name" value="NAD(P)-binding Rossmann-like Domain"/>
    <property type="match status" value="1"/>
</dbReference>
<dbReference type="InterPro" id="IPR050447">
    <property type="entry name" value="Erg6_SMT_methyltransf"/>
</dbReference>
<feature type="domain" description="Methyltransferase" evidence="2">
    <location>
        <begin position="67"/>
        <end position="198"/>
    </location>
</feature>
<organism evidence="3 4">
    <name type="scientific">Candidatus Magasanikbacteria bacterium CG1_02_32_51</name>
    <dbReference type="NCBI Taxonomy" id="1805238"/>
    <lineage>
        <taxon>Bacteria</taxon>
        <taxon>Candidatus Magasanikiibacteriota</taxon>
    </lineage>
</organism>
<dbReference type="Proteomes" id="UP000181941">
    <property type="component" value="Unassembled WGS sequence"/>
</dbReference>
<evidence type="ECO:0000313" key="4">
    <source>
        <dbReference type="Proteomes" id="UP000181941"/>
    </source>
</evidence>
<evidence type="ECO:0000313" key="3">
    <source>
        <dbReference type="EMBL" id="OIO20373.1"/>
    </source>
</evidence>
<dbReference type="AlphaFoldDB" id="A0A1J4UC98"/>
<gene>
    <name evidence="3" type="ORF">AUJ23_00495</name>
</gene>
<protein>
    <recommendedName>
        <fullName evidence="5">Methyltransferase domain-containing protein</fullName>
    </recommendedName>
</protein>
<dbReference type="SUPFAM" id="SSF51735">
    <property type="entry name" value="NAD(P)-binding Rossmann-fold domains"/>
    <property type="match status" value="1"/>
</dbReference>
<evidence type="ECO:0008006" key="5">
    <source>
        <dbReference type="Google" id="ProtNLM"/>
    </source>
</evidence>
<name>A0A1J4UC98_9BACT</name>
<comment type="caution">
    <text evidence="3">The sequence shown here is derived from an EMBL/GenBank/DDBJ whole genome shotgun (WGS) entry which is preliminary data.</text>
</comment>
<dbReference type="CDD" id="cd02440">
    <property type="entry name" value="AdoMet_MTases"/>
    <property type="match status" value="1"/>
</dbReference>
<dbReference type="InterPro" id="IPR025714">
    <property type="entry name" value="Methyltranfer_dom"/>
</dbReference>
<dbReference type="PANTHER" id="PTHR44068">
    <property type="entry name" value="ZGC:194242"/>
    <property type="match status" value="1"/>
</dbReference>
<dbReference type="EMBL" id="MNVC01000006">
    <property type="protein sequence ID" value="OIO20373.1"/>
    <property type="molecule type" value="Genomic_DNA"/>
</dbReference>
<dbReference type="InterPro" id="IPR036291">
    <property type="entry name" value="NAD(P)-bd_dom_sf"/>
</dbReference>
<dbReference type="SUPFAM" id="SSF53335">
    <property type="entry name" value="S-adenosyl-L-methionine-dependent methyltransferases"/>
    <property type="match status" value="1"/>
</dbReference>
<dbReference type="Gene3D" id="3.40.50.150">
    <property type="entry name" value="Vaccinia Virus protein VP39"/>
    <property type="match status" value="1"/>
</dbReference>
<dbReference type="Pfam" id="PF13847">
    <property type="entry name" value="Methyltransf_31"/>
    <property type="match status" value="1"/>
</dbReference>
<dbReference type="Pfam" id="PF01370">
    <property type="entry name" value="Epimerase"/>
    <property type="match status" value="1"/>
</dbReference>
<accession>A0A1J4UC98</accession>
<feature type="domain" description="NAD-dependent epimerase/dehydratase" evidence="1">
    <location>
        <begin position="301"/>
        <end position="372"/>
    </location>
</feature>
<proteinExistence type="predicted"/>
<dbReference type="InterPro" id="IPR001509">
    <property type="entry name" value="Epimerase_deHydtase"/>
</dbReference>
<dbReference type="PANTHER" id="PTHR44068:SF11">
    <property type="entry name" value="GERANYL DIPHOSPHATE 2-C-METHYLTRANSFERASE"/>
    <property type="match status" value="1"/>
</dbReference>
<evidence type="ECO:0000259" key="1">
    <source>
        <dbReference type="Pfam" id="PF01370"/>
    </source>
</evidence>
<sequence>MIENEKNTRDKFNYLKKYYDETWDQENHTLHVGIFQNERDSLEDSYKNATDHLVNKTFEIRPIIKQSMILDIGCGTGRTLIDICLRYDCSGVGIDLSDEQINDAKEYLDKLNLDRVSSGLPVVNVNFITASGSELDKVFEKDSQFTHIISQDAILLVTNKQSLFQNIYRLLVPGGVFAVADFVSEDYPEERSKNEENLIYDLVNWNKELSFEKYEKILKTVGLSIIESERRDEDMIMTYTKLAQKIVYHGIDKDKTYAELKERYENIVSAVKAKKMGWAFFFAQKSQKKKALIAGIREKSIGRFLANYLHRQGYEIWLYGRNAKKVDRKYWHERECDISDEKSIQDLLAEIKNIDLVMMLADSGNIHFSLEELSGVNVKQCVDAKLVGSILLNKHLILKFPKQKSPFKLIWCAGKIGKKPKNLILYSMVNSGLASYIDELNKHYPQVLEAYYLPTGLISPSTRGDEFIEISNPDIVKMAQSPQIVVEAVQKIINGGCDPGMLDIPQSVL</sequence>
<dbReference type="InterPro" id="IPR029063">
    <property type="entry name" value="SAM-dependent_MTases_sf"/>
</dbReference>